<dbReference type="GeneID" id="98125548"/>
<proteinExistence type="inferred from homology"/>
<dbReference type="PANTHER" id="PTHR41237">
    <property type="entry name" value="37S RIBOSOMAL PROTEIN MRP21, MITOCHONDRIAL"/>
    <property type="match status" value="1"/>
</dbReference>
<dbReference type="PANTHER" id="PTHR41237:SF1">
    <property type="entry name" value="SMALL RIBOSOMAL SUBUNIT PROTEIN BS21M"/>
    <property type="match status" value="1"/>
</dbReference>
<comment type="caution">
    <text evidence="5">The sequence shown here is derived from an EMBL/GenBank/DDBJ whole genome shotgun (WGS) entry which is preliminary data.</text>
</comment>
<feature type="compositionally biased region" description="Low complexity" evidence="4">
    <location>
        <begin position="53"/>
        <end position="71"/>
    </location>
</feature>
<evidence type="ECO:0000313" key="5">
    <source>
        <dbReference type="EMBL" id="KAL2267140.1"/>
    </source>
</evidence>
<dbReference type="InterPro" id="IPR001911">
    <property type="entry name" value="Ribosomal_bS21"/>
</dbReference>
<evidence type="ECO:0000256" key="3">
    <source>
        <dbReference type="ARBA" id="ARBA00023274"/>
    </source>
</evidence>
<dbReference type="Pfam" id="PF01165">
    <property type="entry name" value="Ribosomal_S21"/>
    <property type="match status" value="1"/>
</dbReference>
<keyword evidence="2" id="KW-0689">Ribosomal protein</keyword>
<evidence type="ECO:0000256" key="4">
    <source>
        <dbReference type="SAM" id="MobiDB-lite"/>
    </source>
</evidence>
<gene>
    <name evidence="5" type="ORF">VTJ83DRAFT_4417</name>
</gene>
<dbReference type="EMBL" id="JAZGUE010000004">
    <property type="protein sequence ID" value="KAL2267140.1"/>
    <property type="molecule type" value="Genomic_DNA"/>
</dbReference>
<organism evidence="5 6">
    <name type="scientific">Remersonia thermophila</name>
    <dbReference type="NCBI Taxonomy" id="72144"/>
    <lineage>
        <taxon>Eukaryota</taxon>
        <taxon>Fungi</taxon>
        <taxon>Dikarya</taxon>
        <taxon>Ascomycota</taxon>
        <taxon>Pezizomycotina</taxon>
        <taxon>Sordariomycetes</taxon>
        <taxon>Sordariomycetidae</taxon>
        <taxon>Sordariales</taxon>
        <taxon>Sordariales incertae sedis</taxon>
        <taxon>Remersonia</taxon>
    </lineage>
</organism>
<feature type="region of interest" description="Disordered" evidence="4">
    <location>
        <begin position="45"/>
        <end position="136"/>
    </location>
</feature>
<protein>
    <recommendedName>
        <fullName evidence="7">Ribosomal protein S21</fullName>
    </recommendedName>
</protein>
<sequence length="268" mass="29148">MDLRQVVRSVCLSAAAASRTTTLASAAMRPTPPSSLARAVALSPRRSFTTNNPQQSVAAASAVAAPAAPSQPEHPSPGRQQGSSMLPPRPPPIRSTTPFDSPLGRKRAGLSSSWTSPKAGRRVVPPPSADAAPAAAPASDALMPDYLPNQIATDMNRTTAGRLSTWDEDEFLARSFGFKDAQEPELRLKPSTGRTIHVGDRVDVARGLRLLERLCAQNQVKHATILARAHERPALKRKRLRRERWRARFKTGFQSCVKRVFQLKAQGW</sequence>
<dbReference type="RefSeq" id="XP_070865867.1">
    <property type="nucleotide sequence ID" value="XM_071010904.1"/>
</dbReference>
<evidence type="ECO:0000256" key="2">
    <source>
        <dbReference type="ARBA" id="ARBA00022980"/>
    </source>
</evidence>
<name>A0ABR4D9Y8_9PEZI</name>
<evidence type="ECO:0000313" key="6">
    <source>
        <dbReference type="Proteomes" id="UP001600064"/>
    </source>
</evidence>
<comment type="similarity">
    <text evidence="1">Belongs to the bacterial ribosomal protein bS21 family.</text>
</comment>
<reference evidence="5 6" key="1">
    <citation type="journal article" date="2024" name="Commun. Biol.">
        <title>Comparative genomic analysis of thermophilic fungi reveals convergent evolutionary adaptations and gene losses.</title>
        <authorList>
            <person name="Steindorff A.S."/>
            <person name="Aguilar-Pontes M.V."/>
            <person name="Robinson A.J."/>
            <person name="Andreopoulos B."/>
            <person name="LaButti K."/>
            <person name="Kuo A."/>
            <person name="Mondo S."/>
            <person name="Riley R."/>
            <person name="Otillar R."/>
            <person name="Haridas S."/>
            <person name="Lipzen A."/>
            <person name="Grimwood J."/>
            <person name="Schmutz J."/>
            <person name="Clum A."/>
            <person name="Reid I.D."/>
            <person name="Moisan M.C."/>
            <person name="Butler G."/>
            <person name="Nguyen T.T.M."/>
            <person name="Dewar K."/>
            <person name="Conant G."/>
            <person name="Drula E."/>
            <person name="Henrissat B."/>
            <person name="Hansel C."/>
            <person name="Singer S."/>
            <person name="Hutchinson M.I."/>
            <person name="de Vries R.P."/>
            <person name="Natvig D.O."/>
            <person name="Powell A.J."/>
            <person name="Tsang A."/>
            <person name="Grigoriev I.V."/>
        </authorList>
    </citation>
    <scope>NUCLEOTIDE SEQUENCE [LARGE SCALE GENOMIC DNA]</scope>
    <source>
        <strain evidence="5 6">ATCC 22073</strain>
    </source>
</reference>
<accession>A0ABR4D9Y8</accession>
<dbReference type="Proteomes" id="UP001600064">
    <property type="component" value="Unassembled WGS sequence"/>
</dbReference>
<evidence type="ECO:0000256" key="1">
    <source>
        <dbReference type="ARBA" id="ARBA00006640"/>
    </source>
</evidence>
<evidence type="ECO:0008006" key="7">
    <source>
        <dbReference type="Google" id="ProtNLM"/>
    </source>
</evidence>
<keyword evidence="6" id="KW-1185">Reference proteome</keyword>
<keyword evidence="3" id="KW-0687">Ribonucleoprotein</keyword>
<dbReference type="InterPro" id="IPR052837">
    <property type="entry name" value="Mitoribosomal_bS21"/>
</dbReference>